<sequence>MNKQELIDAVAKRVAKLEISKAAIKEIIDGTFEEIAKAIKKEKRFQMPGFGTFTVRARKARTGLNPKTKEPIKIKASKTVGFKPAPSLKNSL</sequence>
<dbReference type="Pfam" id="PF00216">
    <property type="entry name" value="Bac_DNA_binding"/>
    <property type="match status" value="1"/>
</dbReference>
<accession>A0A2Z4Y561</accession>
<keyword evidence="2 4" id="KW-0238">DNA-binding</keyword>
<dbReference type="SMART" id="SM00411">
    <property type="entry name" value="BHL"/>
    <property type="match status" value="1"/>
</dbReference>
<dbReference type="PROSITE" id="PS00045">
    <property type="entry name" value="HISTONE_LIKE"/>
    <property type="match status" value="1"/>
</dbReference>
<dbReference type="InterPro" id="IPR020816">
    <property type="entry name" value="Histone-like_DNA-bd_CS"/>
</dbReference>
<dbReference type="CDD" id="cd13831">
    <property type="entry name" value="HU"/>
    <property type="match status" value="1"/>
</dbReference>
<dbReference type="AlphaFoldDB" id="A0A2Z4Y561"/>
<evidence type="ECO:0000256" key="3">
    <source>
        <dbReference type="RuleBase" id="RU003939"/>
    </source>
</evidence>
<dbReference type="SUPFAM" id="SSF47729">
    <property type="entry name" value="IHF-like DNA-binding proteins"/>
    <property type="match status" value="1"/>
</dbReference>
<protein>
    <submittedName>
        <fullName evidence="4">DNA-binding protein HU-beta</fullName>
    </submittedName>
</protein>
<comment type="similarity">
    <text evidence="3">Belongs to the bacterial histone-like protein family.</text>
</comment>
<dbReference type="EMBL" id="CP030759">
    <property type="protein sequence ID" value="AXA36351.1"/>
    <property type="molecule type" value="Genomic_DNA"/>
</dbReference>
<keyword evidence="1" id="KW-0226">DNA condensation</keyword>
<dbReference type="GO" id="GO:0030261">
    <property type="term" value="P:chromosome condensation"/>
    <property type="evidence" value="ECO:0007669"/>
    <property type="project" value="UniProtKB-KW"/>
</dbReference>
<dbReference type="PRINTS" id="PR01727">
    <property type="entry name" value="DNABINDINGHU"/>
</dbReference>
<dbReference type="InterPro" id="IPR010992">
    <property type="entry name" value="IHF-like_DNA-bd_dom_sf"/>
</dbReference>
<evidence type="ECO:0000256" key="1">
    <source>
        <dbReference type="ARBA" id="ARBA00023067"/>
    </source>
</evidence>
<dbReference type="PANTHER" id="PTHR33175">
    <property type="entry name" value="DNA-BINDING PROTEIN HU"/>
    <property type="match status" value="1"/>
</dbReference>
<dbReference type="Proteomes" id="UP000262583">
    <property type="component" value="Chromosome"/>
</dbReference>
<evidence type="ECO:0000256" key="2">
    <source>
        <dbReference type="ARBA" id="ARBA00023125"/>
    </source>
</evidence>
<evidence type="ECO:0000313" key="5">
    <source>
        <dbReference type="Proteomes" id="UP000262583"/>
    </source>
</evidence>
<dbReference type="Gene3D" id="4.10.520.10">
    <property type="entry name" value="IHF-like DNA-binding proteins"/>
    <property type="match status" value="1"/>
</dbReference>
<organism evidence="4 5">
    <name type="scientific">Sumerlaea chitinivorans</name>
    <dbReference type="NCBI Taxonomy" id="2250252"/>
    <lineage>
        <taxon>Bacteria</taxon>
        <taxon>Candidatus Sumerlaeota</taxon>
        <taxon>Candidatus Sumerlaeia</taxon>
        <taxon>Candidatus Sumerlaeales</taxon>
        <taxon>Candidatus Sumerlaeaceae</taxon>
        <taxon>Candidatus Sumerlaea</taxon>
    </lineage>
</organism>
<reference evidence="4 5" key="1">
    <citation type="submission" date="2018-05" db="EMBL/GenBank/DDBJ databases">
        <title>A metagenomic window into the 2 km-deep terrestrial subsurface aquifer revealed taxonomically and functionally diverse microbial community comprising novel uncultured bacterial lineages.</title>
        <authorList>
            <person name="Kadnikov V.V."/>
            <person name="Mardanov A.V."/>
            <person name="Beletsky A.V."/>
            <person name="Banks D."/>
            <person name="Pimenov N.V."/>
            <person name="Frank Y.A."/>
            <person name="Karnachuk O.V."/>
            <person name="Ravin N.V."/>
        </authorList>
    </citation>
    <scope>NUCLEOTIDE SEQUENCE [LARGE SCALE GENOMIC DNA]</scope>
    <source>
        <strain evidence="4">BY</strain>
    </source>
</reference>
<dbReference type="KEGG" id="schv:BRCON_1574"/>
<dbReference type="GO" id="GO:0030527">
    <property type="term" value="F:structural constituent of chromatin"/>
    <property type="evidence" value="ECO:0007669"/>
    <property type="project" value="InterPro"/>
</dbReference>
<proteinExistence type="inferred from homology"/>
<gene>
    <name evidence="4" type="ORF">BRCON_1574</name>
</gene>
<name>A0A2Z4Y561_SUMC1</name>
<dbReference type="GO" id="GO:0005829">
    <property type="term" value="C:cytosol"/>
    <property type="evidence" value="ECO:0007669"/>
    <property type="project" value="TreeGrafter"/>
</dbReference>
<evidence type="ECO:0000313" key="4">
    <source>
        <dbReference type="EMBL" id="AXA36351.1"/>
    </source>
</evidence>
<dbReference type="InterPro" id="IPR000119">
    <property type="entry name" value="Hist_DNA-bd"/>
</dbReference>
<dbReference type="GO" id="GO:0003677">
    <property type="term" value="F:DNA binding"/>
    <property type="evidence" value="ECO:0007669"/>
    <property type="project" value="UniProtKB-KW"/>
</dbReference>
<dbReference type="PANTHER" id="PTHR33175:SF3">
    <property type="entry name" value="DNA-BINDING PROTEIN HU-BETA"/>
    <property type="match status" value="1"/>
</dbReference>